<organism evidence="9 10">
    <name type="scientific">Desulfotalea psychrophila (strain LSv54 / DSM 12343)</name>
    <dbReference type="NCBI Taxonomy" id="177439"/>
    <lineage>
        <taxon>Bacteria</taxon>
        <taxon>Pseudomonadati</taxon>
        <taxon>Thermodesulfobacteriota</taxon>
        <taxon>Desulfobulbia</taxon>
        <taxon>Desulfobulbales</taxon>
        <taxon>Desulfocapsaceae</taxon>
        <taxon>Desulfotalea</taxon>
    </lineage>
</organism>
<sequence>MHHLVAPKAHDEGESTALAIAAGVIEVAAKNILTHRFPMKHVRRAQEVDGELASAWEEAARAIIQRLDAGEDVAFPTLGDPAIYSTGFYVYEALAACGWAGRVEVIPGVSSVGASAASANMPLCLGDERLVVLPATFEDEKIASLLQQVDVAVFMKVYRVLPRIVELLESLGMLENAVLVERTSCGNERIWHDVRAALSEDLHYFSTLLVRKNRP</sequence>
<dbReference type="NCBIfam" id="TIGR01467">
    <property type="entry name" value="cobI_cbiL"/>
    <property type="match status" value="1"/>
</dbReference>
<evidence type="ECO:0000256" key="7">
    <source>
        <dbReference type="PIRNR" id="PIRNR036427"/>
    </source>
</evidence>
<evidence type="ECO:0000256" key="4">
    <source>
        <dbReference type="ARBA" id="ARBA00022603"/>
    </source>
</evidence>
<dbReference type="PANTHER" id="PTHR43467">
    <property type="entry name" value="COBALT-PRECORRIN-2 C(20)-METHYLTRANSFERASE"/>
    <property type="match status" value="1"/>
</dbReference>
<evidence type="ECO:0000259" key="8">
    <source>
        <dbReference type="Pfam" id="PF00590"/>
    </source>
</evidence>
<reference evidence="10" key="1">
    <citation type="journal article" date="2004" name="Environ. Microbiol.">
        <title>The genome of Desulfotalea psychrophila, a sulfate-reducing bacterium from permanently cold Arctic sediments.</title>
        <authorList>
            <person name="Rabus R."/>
            <person name="Ruepp A."/>
            <person name="Frickey T."/>
            <person name="Rattei T."/>
            <person name="Fartmann B."/>
            <person name="Stark M."/>
            <person name="Bauer M."/>
            <person name="Zibat A."/>
            <person name="Lombardot T."/>
            <person name="Becker I."/>
            <person name="Amann J."/>
            <person name="Gellner K."/>
            <person name="Teeling H."/>
            <person name="Leuschner W.D."/>
            <person name="Gloeckner F.-O."/>
            <person name="Lupas A.N."/>
            <person name="Amann R."/>
            <person name="Klenk H.-P."/>
        </authorList>
    </citation>
    <scope>NUCLEOTIDE SEQUENCE [LARGE SCALE GENOMIC DNA]</scope>
    <source>
        <strain evidence="10">DSM 12343 / LSv54</strain>
    </source>
</reference>
<dbReference type="AlphaFoldDB" id="Q6ART5"/>
<dbReference type="CDD" id="cd11645">
    <property type="entry name" value="Precorrin_2_C20_MT"/>
    <property type="match status" value="1"/>
</dbReference>
<keyword evidence="6" id="KW-0949">S-adenosyl-L-methionine</keyword>
<dbReference type="Gene3D" id="3.30.950.10">
    <property type="entry name" value="Methyltransferase, Cobalt-precorrin-4 Transmethylase, Domain 2"/>
    <property type="match status" value="1"/>
</dbReference>
<protein>
    <submittedName>
        <fullName evidence="9">Probable precorrin-2 C20-methyltransferase (CobI)</fullName>
    </submittedName>
</protein>
<comment type="pathway">
    <text evidence="1">Cofactor biosynthesis; adenosylcobalamin biosynthesis.</text>
</comment>
<dbReference type="Gene3D" id="3.40.1010.10">
    <property type="entry name" value="Cobalt-precorrin-4 Transmethylase, Domain 1"/>
    <property type="match status" value="1"/>
</dbReference>
<evidence type="ECO:0000256" key="5">
    <source>
        <dbReference type="ARBA" id="ARBA00022679"/>
    </source>
</evidence>
<dbReference type="RefSeq" id="WP_011187456.1">
    <property type="nucleotide sequence ID" value="NC_006138.1"/>
</dbReference>
<name>Q6ART5_DESPS</name>
<feature type="domain" description="Tetrapyrrole methylase" evidence="8">
    <location>
        <begin position="31"/>
        <end position="193"/>
    </location>
</feature>
<dbReference type="GO" id="GO:0032259">
    <property type="term" value="P:methylation"/>
    <property type="evidence" value="ECO:0007669"/>
    <property type="project" value="UniProtKB-KW"/>
</dbReference>
<keyword evidence="3" id="KW-0169">Cobalamin biosynthesis</keyword>
<evidence type="ECO:0000256" key="3">
    <source>
        <dbReference type="ARBA" id="ARBA00022573"/>
    </source>
</evidence>
<dbReference type="InterPro" id="IPR035996">
    <property type="entry name" value="4pyrrol_Methylase_sf"/>
</dbReference>
<proteinExistence type="inferred from homology"/>
<dbReference type="STRING" id="177439.DP0211"/>
<dbReference type="InterPro" id="IPR014776">
    <property type="entry name" value="4pyrrole_Mease_sub2"/>
</dbReference>
<dbReference type="Proteomes" id="UP000000602">
    <property type="component" value="Chromosome"/>
</dbReference>
<dbReference type="PANTHER" id="PTHR43467:SF2">
    <property type="entry name" value="COBALT-PRECORRIN-2 C(20)-METHYLTRANSFERASE"/>
    <property type="match status" value="1"/>
</dbReference>
<dbReference type="OrthoDB" id="9804789at2"/>
<dbReference type="GO" id="GO:0009236">
    <property type="term" value="P:cobalamin biosynthetic process"/>
    <property type="evidence" value="ECO:0007669"/>
    <property type="project" value="UniProtKB-UniRule"/>
</dbReference>
<dbReference type="EMBL" id="CR522870">
    <property type="protein sequence ID" value="CAG34940.1"/>
    <property type="molecule type" value="Genomic_DNA"/>
</dbReference>
<dbReference type="InterPro" id="IPR000878">
    <property type="entry name" value="4pyrrol_Mease"/>
</dbReference>
<dbReference type="KEGG" id="dps:DP0211"/>
<accession>Q6ART5</accession>
<gene>
    <name evidence="9" type="ordered locus">DP0211</name>
</gene>
<dbReference type="Pfam" id="PF00590">
    <property type="entry name" value="TP_methylase"/>
    <property type="match status" value="1"/>
</dbReference>
<dbReference type="UniPathway" id="UPA00148"/>
<evidence type="ECO:0000256" key="2">
    <source>
        <dbReference type="ARBA" id="ARBA00005879"/>
    </source>
</evidence>
<dbReference type="InterPro" id="IPR014777">
    <property type="entry name" value="4pyrrole_Mease_sub1"/>
</dbReference>
<dbReference type="SUPFAM" id="SSF53790">
    <property type="entry name" value="Tetrapyrrole methylase"/>
    <property type="match status" value="1"/>
</dbReference>
<dbReference type="eggNOG" id="COG2243">
    <property type="taxonomic scope" value="Bacteria"/>
</dbReference>
<keyword evidence="10" id="KW-1185">Reference proteome</keyword>
<comment type="similarity">
    <text evidence="2 7">Belongs to the precorrin methyltransferase family.</text>
</comment>
<keyword evidence="5 9" id="KW-0808">Transferase</keyword>
<dbReference type="InterPro" id="IPR012382">
    <property type="entry name" value="CobI/CbiL"/>
</dbReference>
<evidence type="ECO:0000256" key="1">
    <source>
        <dbReference type="ARBA" id="ARBA00004953"/>
    </source>
</evidence>
<dbReference type="PIRSF" id="PIRSF036427">
    <property type="entry name" value="Precrrn-2_mtase"/>
    <property type="match status" value="1"/>
</dbReference>
<evidence type="ECO:0000313" key="10">
    <source>
        <dbReference type="Proteomes" id="UP000000602"/>
    </source>
</evidence>
<dbReference type="InterPro" id="IPR006364">
    <property type="entry name" value="CobI/CbiL/CobIJ_dom"/>
</dbReference>
<dbReference type="HOGENOM" id="CLU_076014_2_1_7"/>
<evidence type="ECO:0000313" key="9">
    <source>
        <dbReference type="EMBL" id="CAG34940.1"/>
    </source>
</evidence>
<dbReference type="GO" id="GO:0030788">
    <property type="term" value="F:precorrin-2 C20-methyltransferase activity"/>
    <property type="evidence" value="ECO:0007669"/>
    <property type="project" value="InterPro"/>
</dbReference>
<evidence type="ECO:0000256" key="6">
    <source>
        <dbReference type="ARBA" id="ARBA00022691"/>
    </source>
</evidence>
<keyword evidence="4 9" id="KW-0489">Methyltransferase</keyword>